<evidence type="ECO:0000313" key="4">
    <source>
        <dbReference type="EMBL" id="MEQ7847893.1"/>
    </source>
</evidence>
<dbReference type="SUPFAM" id="SSF46689">
    <property type="entry name" value="Homeodomain-like"/>
    <property type="match status" value="1"/>
</dbReference>
<gene>
    <name evidence="4" type="ORF">V6R90_11450</name>
</gene>
<accession>A0ABV1NZH6</accession>
<dbReference type="Gene3D" id="1.10.357.10">
    <property type="entry name" value="Tetracycline Repressor, domain 2"/>
    <property type="match status" value="1"/>
</dbReference>
<feature type="DNA-binding region" description="H-T-H motif" evidence="2">
    <location>
        <begin position="36"/>
        <end position="55"/>
    </location>
</feature>
<evidence type="ECO:0000256" key="2">
    <source>
        <dbReference type="PROSITE-ProRule" id="PRU00335"/>
    </source>
</evidence>
<keyword evidence="5" id="KW-1185">Reference proteome</keyword>
<comment type="caution">
    <text evidence="4">The sequence shown here is derived from an EMBL/GenBank/DDBJ whole genome shotgun (WGS) entry which is preliminary data.</text>
</comment>
<dbReference type="PANTHER" id="PTHR30055">
    <property type="entry name" value="HTH-TYPE TRANSCRIPTIONAL REGULATOR RUTR"/>
    <property type="match status" value="1"/>
</dbReference>
<dbReference type="EMBL" id="JBEGDP010000011">
    <property type="protein sequence ID" value="MEQ7847893.1"/>
    <property type="molecule type" value="Genomic_DNA"/>
</dbReference>
<evidence type="ECO:0000259" key="3">
    <source>
        <dbReference type="PROSITE" id="PS50977"/>
    </source>
</evidence>
<name>A0ABV1NZH6_9ACTN</name>
<reference evidence="4 5" key="1">
    <citation type="submission" date="2024-02" db="EMBL/GenBank/DDBJ databases">
        <title>Full genome sequence of Nocardioides kribbensis.</title>
        <authorList>
            <person name="Poletto B.L."/>
            <person name="Silva G."/>
            <person name="Galante D."/>
            <person name="Campos K.R."/>
            <person name="Santos M.B.N."/>
            <person name="Sacchi C.T."/>
        </authorList>
    </citation>
    <scope>NUCLEOTIDE SEQUENCE [LARGE SCALE GENOMIC DNA]</scope>
    <source>
        <strain evidence="4 5">O4R</strain>
    </source>
</reference>
<evidence type="ECO:0000256" key="1">
    <source>
        <dbReference type="ARBA" id="ARBA00023125"/>
    </source>
</evidence>
<sequence length="214" mass="23095">MFESATLRASKRRRTEHHINHCAQQLTEAHGLDGFTMDDLAEAAEVSRRTLFNYFPSKLDAVLGNMPVLSASALATFEAGGPHGDLVDDLGELARVIFTDEGLSREQLELSQRVFFANPRLIVTAHERFEAFSEALVEHILAREGADFGRARARLLMRLLVAVFDSSLVLDPSAEGRGAGGAAGSDGDGAPDVPDRPLADVFSDHLATARALLA</sequence>
<evidence type="ECO:0000313" key="5">
    <source>
        <dbReference type="Proteomes" id="UP001482520"/>
    </source>
</evidence>
<dbReference type="PANTHER" id="PTHR30055:SF226">
    <property type="entry name" value="HTH-TYPE TRANSCRIPTIONAL REGULATOR PKSA"/>
    <property type="match status" value="1"/>
</dbReference>
<organism evidence="4 5">
    <name type="scientific">Nocardioides kribbensis</name>
    <dbReference type="NCBI Taxonomy" id="305517"/>
    <lineage>
        <taxon>Bacteria</taxon>
        <taxon>Bacillati</taxon>
        <taxon>Actinomycetota</taxon>
        <taxon>Actinomycetes</taxon>
        <taxon>Propionibacteriales</taxon>
        <taxon>Nocardioidaceae</taxon>
        <taxon>Nocardioides</taxon>
    </lineage>
</organism>
<dbReference type="PROSITE" id="PS50977">
    <property type="entry name" value="HTH_TETR_2"/>
    <property type="match status" value="1"/>
</dbReference>
<feature type="domain" description="HTH tetR-type" evidence="3">
    <location>
        <begin position="13"/>
        <end position="73"/>
    </location>
</feature>
<dbReference type="Proteomes" id="UP001482520">
    <property type="component" value="Unassembled WGS sequence"/>
</dbReference>
<keyword evidence="1 2" id="KW-0238">DNA-binding</keyword>
<dbReference type="InterPro" id="IPR050109">
    <property type="entry name" value="HTH-type_TetR-like_transc_reg"/>
</dbReference>
<dbReference type="RefSeq" id="WP_349804752.1">
    <property type="nucleotide sequence ID" value="NZ_JBEGDP010000011.1"/>
</dbReference>
<dbReference type="InterPro" id="IPR001647">
    <property type="entry name" value="HTH_TetR"/>
</dbReference>
<proteinExistence type="predicted"/>
<dbReference type="InterPro" id="IPR009057">
    <property type="entry name" value="Homeodomain-like_sf"/>
</dbReference>
<protein>
    <submittedName>
        <fullName evidence="4">TetR family transcriptional regulator</fullName>
    </submittedName>
</protein>
<dbReference type="Pfam" id="PF00440">
    <property type="entry name" value="TetR_N"/>
    <property type="match status" value="1"/>
</dbReference>